<accession>A0AAE0C2C2</accession>
<feature type="compositionally biased region" description="Polar residues" evidence="1">
    <location>
        <begin position="1474"/>
        <end position="1490"/>
    </location>
</feature>
<dbReference type="EMBL" id="LGRX02030085">
    <property type="protein sequence ID" value="KAK3246180.1"/>
    <property type="molecule type" value="Genomic_DNA"/>
</dbReference>
<keyword evidence="3" id="KW-1185">Reference proteome</keyword>
<reference evidence="2 3" key="1">
    <citation type="journal article" date="2015" name="Genome Biol. Evol.">
        <title>Comparative Genomics of a Bacterivorous Green Alga Reveals Evolutionary Causalities and Consequences of Phago-Mixotrophic Mode of Nutrition.</title>
        <authorList>
            <person name="Burns J.A."/>
            <person name="Paasch A."/>
            <person name="Narechania A."/>
            <person name="Kim E."/>
        </authorList>
    </citation>
    <scope>NUCLEOTIDE SEQUENCE [LARGE SCALE GENOMIC DNA]</scope>
    <source>
        <strain evidence="2 3">PLY_AMNH</strain>
    </source>
</reference>
<dbReference type="Proteomes" id="UP001190700">
    <property type="component" value="Unassembled WGS sequence"/>
</dbReference>
<proteinExistence type="predicted"/>
<comment type="caution">
    <text evidence="2">The sequence shown here is derived from an EMBL/GenBank/DDBJ whole genome shotgun (WGS) entry which is preliminary data.</text>
</comment>
<feature type="compositionally biased region" description="Low complexity" evidence="1">
    <location>
        <begin position="1447"/>
        <end position="1473"/>
    </location>
</feature>
<evidence type="ECO:0000256" key="1">
    <source>
        <dbReference type="SAM" id="MobiDB-lite"/>
    </source>
</evidence>
<feature type="region of interest" description="Disordered" evidence="1">
    <location>
        <begin position="1581"/>
        <end position="1661"/>
    </location>
</feature>
<evidence type="ECO:0008006" key="4">
    <source>
        <dbReference type="Google" id="ProtNLM"/>
    </source>
</evidence>
<protein>
    <recommendedName>
        <fullName evidence="4">Sfi1 spindle body domain-containing protein</fullName>
    </recommendedName>
</protein>
<feature type="region of interest" description="Disordered" evidence="1">
    <location>
        <begin position="1440"/>
        <end position="1535"/>
    </location>
</feature>
<sequence length="1661" mass="189563">MSPGDRRGAGPLHEVVEYIKSTSPQKGDRGYNLLDRTQKRVAELRERGAEARSQGSSRRPESVYDMVEVLKPEATSPPRRQTDLSPVPVETTHQRLADVREMTHNVLSATDRADKDAARLRSQVNNLWMKFRQEEGMRNQAVKEAGLVWTALEESELERSKMAEQRADDQRRHYSHIESISESFQEVMKRYSSKQLMSTVWMHWRIYQCAHNLVWRRHTRKCIRFIRYWSQLHALLRWWRWNSLMFRVRRLVGYGSKRQVRTVFFSWKQWLENGLYKAQGRGRALRVMWGNRTRRFLGYWVLLTRERTVHRGVAVRACMRLGVSGSGGRFQLRAWRDFTRASTSQRRVLTGKQGKAVSALLNRRSRAAMTTWVARMVLARRLRHHVARLFAGKLGAAFNSWAQQIRWQQCSRGKLGAALARLRNAVIGAAIGKWIHVYRVARFARKRVLFKGWGAWAEAADSLRHMRRIGAKVVVRLAQRQMVMAFDSWCNVGQELKTIRHKAGKAAAMFTQRHVAMAWAQWRDVRVKAKGSKALLMRLLQIQLVAAMNAWVDSVGYARRIKGILRRIINAKLAAGFQMWAAGTAERAAAEERRFAVLQKCLARMASRTVHMALTSWVETCERGRAQRELLLKAVRRVQKCGLAAAWNQWAEMCATRHTHRLTLERAVAKMVTREASKAFAQWATATQGAAQRKLRVQRCVAKLMNRGVAMCFASWKGRRRQTLAVGRAAAKLLNRRAAAALETWLGAAESTREAVHKLSKVLRRMKGDLMGAAFCGWIDVISMAGQQLTVAQKCAMNLLQRQTKRAWNAWQDFTSHSVRLKHVLGRAVAKVLQRTLAAAWACWEARLRERHVLKKAVVFMVKHLLHSALRGWRASSEKHLRSQRVLARAVASLIHRSMKHAWLGWQQAVRHHRVWQKQLDESLRMMLSIVVAPAWRTWKAASSAAHDRRLLLQRALLRMSNHYLGSAYATWENAVKDSADRRAMLRRAVAAITKAALGRAFRAWSSGIQDEHLTGLEGTLGKLQNRLLAMALRGWRDNVAQMKQRRGRLQKAAGRLLLRRLLPCWNSWWKLMVLKHDRLEKLRRAVTRLTQLCMAQAWTAWVTTAKTATHQQNLLRKGTMRLQQSAMASGWQSWRAMVLATKRHRGLLSRALLRGLGAAWNAWVFVTKRTVRRANVIGRLRVSLQRRALVEAFATWQELRHERRQHILRAARRWEFSQKSQVSRVMMQWAALSKRDRRVRYLFMFCVQRWRREALMHAMQVWRVNVAQCRGQRYLHSYDEAMAGSKTLDAMVLAEREYRGAVEMRMKNVEEALSTAYKQLHAEDVNRKADQHKMELLQQELCTTHEALMRVDTAALVNEAAEVAPLALTATAAEPLESEAVKRQMDTLRVGLRSITDAQHSLHGLEQETMFLRQRLAESEFRAETAELRAEKALTAKKKLVKKSSTRATTRAGTPPTTRRATSPAVRAASPTIRTASPTTRAKMQSTSIPLPDTATPKIRRSGSSTSPPKRSKSTTRSRVSDGAPMGPMSRAPPWEITPAMERLQPGPDEPIRDPAYTVGRGPFGFPSTLSIPAGPFDFMEAAKTTSPPLRNPRSRGLVDDSAAMLYRTPGERSISVKTSDMHPDHPLMKMGGATSRGDEDNLRDRSTAAPAPPLQTPSA</sequence>
<name>A0AAE0C2C2_9CHLO</name>
<gene>
    <name evidence="2" type="ORF">CYMTET_44276</name>
</gene>
<evidence type="ECO:0000313" key="2">
    <source>
        <dbReference type="EMBL" id="KAK3246180.1"/>
    </source>
</evidence>
<feature type="region of interest" description="Disordered" evidence="1">
    <location>
        <begin position="1542"/>
        <end position="1561"/>
    </location>
</feature>
<organism evidence="2 3">
    <name type="scientific">Cymbomonas tetramitiformis</name>
    <dbReference type="NCBI Taxonomy" id="36881"/>
    <lineage>
        <taxon>Eukaryota</taxon>
        <taxon>Viridiplantae</taxon>
        <taxon>Chlorophyta</taxon>
        <taxon>Pyramimonadophyceae</taxon>
        <taxon>Pyramimonadales</taxon>
        <taxon>Pyramimonadaceae</taxon>
        <taxon>Cymbomonas</taxon>
    </lineage>
</organism>
<feature type="compositionally biased region" description="Pro residues" evidence="1">
    <location>
        <begin position="1652"/>
        <end position="1661"/>
    </location>
</feature>
<feature type="compositionally biased region" description="Basic and acidic residues" evidence="1">
    <location>
        <begin position="1638"/>
        <end position="1648"/>
    </location>
</feature>
<evidence type="ECO:0000313" key="3">
    <source>
        <dbReference type="Proteomes" id="UP001190700"/>
    </source>
</evidence>